<dbReference type="RefSeq" id="WP_138366346.1">
    <property type="nucleotide sequence ID" value="NZ_VCEJ01000004.1"/>
</dbReference>
<accession>A0A5R9KXJ0</accession>
<gene>
    <name evidence="1" type="ORF">FEN17_16040</name>
</gene>
<dbReference type="EMBL" id="VCEJ01000004">
    <property type="protein sequence ID" value="TLV00974.1"/>
    <property type="molecule type" value="Genomic_DNA"/>
</dbReference>
<organism evidence="1 2">
    <name type="scientific">Dyadobacter luticola</name>
    <dbReference type="NCBI Taxonomy" id="1979387"/>
    <lineage>
        <taxon>Bacteria</taxon>
        <taxon>Pseudomonadati</taxon>
        <taxon>Bacteroidota</taxon>
        <taxon>Cytophagia</taxon>
        <taxon>Cytophagales</taxon>
        <taxon>Spirosomataceae</taxon>
        <taxon>Dyadobacter</taxon>
    </lineage>
</organism>
<comment type="caution">
    <text evidence="1">The sequence shown here is derived from an EMBL/GenBank/DDBJ whole genome shotgun (WGS) entry which is preliminary data.</text>
</comment>
<evidence type="ECO:0008006" key="3">
    <source>
        <dbReference type="Google" id="ProtNLM"/>
    </source>
</evidence>
<sequence length="109" mass="13496">MKFKGFVFSISSLRVEGIALFPFIFIRTKTPGRFLINHERIHIRQQLEMGILPFYIWYLMEYFIRYVQHKNRYLAYLHISFEREAYRNETNLSYLGKRPFWAFLKYLKQ</sequence>
<evidence type="ECO:0000313" key="1">
    <source>
        <dbReference type="EMBL" id="TLV00974.1"/>
    </source>
</evidence>
<name>A0A5R9KXJ0_9BACT</name>
<evidence type="ECO:0000313" key="2">
    <source>
        <dbReference type="Proteomes" id="UP000306402"/>
    </source>
</evidence>
<keyword evidence="2" id="KW-1185">Reference proteome</keyword>
<proteinExistence type="predicted"/>
<dbReference type="AlphaFoldDB" id="A0A5R9KXJ0"/>
<dbReference type="Proteomes" id="UP000306402">
    <property type="component" value="Unassembled WGS sequence"/>
</dbReference>
<dbReference type="OrthoDB" id="1027344at2"/>
<reference evidence="1 2" key="1">
    <citation type="submission" date="2019-05" db="EMBL/GenBank/DDBJ databases">
        <authorList>
            <person name="Qu J.-H."/>
        </authorList>
    </citation>
    <scope>NUCLEOTIDE SEQUENCE [LARGE SCALE GENOMIC DNA]</scope>
    <source>
        <strain evidence="1 2">T17</strain>
    </source>
</reference>
<protein>
    <recommendedName>
        <fullName evidence="3">DUF4157 domain-containing protein</fullName>
    </recommendedName>
</protein>